<keyword evidence="2" id="KW-0813">Transport</keyword>
<dbReference type="InterPro" id="IPR011701">
    <property type="entry name" value="MFS"/>
</dbReference>
<evidence type="ECO:0000313" key="8">
    <source>
        <dbReference type="Proteomes" id="UP001221757"/>
    </source>
</evidence>
<dbReference type="EMBL" id="JARKIE010000204">
    <property type="protein sequence ID" value="KAJ7667204.1"/>
    <property type="molecule type" value="Genomic_DNA"/>
</dbReference>
<protein>
    <submittedName>
        <fullName evidence="7">Major facilitator superfamily domain-containing protein</fullName>
    </submittedName>
</protein>
<keyword evidence="4 6" id="KW-1133">Transmembrane helix</keyword>
<comment type="subcellular location">
    <subcellularLocation>
        <location evidence="1">Membrane</location>
        <topology evidence="1">Multi-pass membrane protein</topology>
    </subcellularLocation>
</comment>
<dbReference type="InterPro" id="IPR036259">
    <property type="entry name" value="MFS_trans_sf"/>
</dbReference>
<dbReference type="PANTHER" id="PTHR23504">
    <property type="entry name" value="MAJOR FACILITATOR SUPERFAMILY DOMAIN-CONTAINING PROTEIN 10"/>
    <property type="match status" value="1"/>
</dbReference>
<evidence type="ECO:0000313" key="7">
    <source>
        <dbReference type="EMBL" id="KAJ7667204.1"/>
    </source>
</evidence>
<comment type="caution">
    <text evidence="7">The sequence shown here is derived from an EMBL/GenBank/DDBJ whole genome shotgun (WGS) entry which is preliminary data.</text>
</comment>
<feature type="transmembrane region" description="Helical" evidence="6">
    <location>
        <begin position="425"/>
        <end position="444"/>
    </location>
</feature>
<evidence type="ECO:0000256" key="5">
    <source>
        <dbReference type="ARBA" id="ARBA00023136"/>
    </source>
</evidence>
<dbReference type="SUPFAM" id="SSF103473">
    <property type="entry name" value="MFS general substrate transporter"/>
    <property type="match status" value="1"/>
</dbReference>
<evidence type="ECO:0000256" key="2">
    <source>
        <dbReference type="ARBA" id="ARBA00022448"/>
    </source>
</evidence>
<proteinExistence type="predicted"/>
<feature type="transmembrane region" description="Helical" evidence="6">
    <location>
        <begin position="398"/>
        <end position="418"/>
    </location>
</feature>
<dbReference type="AlphaFoldDB" id="A0AAD7D095"/>
<dbReference type="Gene3D" id="1.20.1250.20">
    <property type="entry name" value="MFS general substrate transporter like domains"/>
    <property type="match status" value="1"/>
</dbReference>
<feature type="transmembrane region" description="Helical" evidence="6">
    <location>
        <begin position="175"/>
        <end position="198"/>
    </location>
</feature>
<name>A0AAD7D095_MYCRO</name>
<dbReference type="PANTHER" id="PTHR23504:SF15">
    <property type="entry name" value="MAJOR FACILITATOR SUPERFAMILY (MFS) PROFILE DOMAIN-CONTAINING PROTEIN"/>
    <property type="match status" value="1"/>
</dbReference>
<accession>A0AAD7D095</accession>
<evidence type="ECO:0000256" key="4">
    <source>
        <dbReference type="ARBA" id="ARBA00022989"/>
    </source>
</evidence>
<dbReference type="GO" id="GO:0016020">
    <property type="term" value="C:membrane"/>
    <property type="evidence" value="ECO:0007669"/>
    <property type="project" value="UniProtKB-SubCell"/>
</dbReference>
<feature type="transmembrane region" description="Helical" evidence="6">
    <location>
        <begin position="353"/>
        <end position="378"/>
    </location>
</feature>
<sequence>MSTGRSNEVQPLLGGHGRFEDVPVTPLPKAQLTALCISRLSDIIAHTQIFPYINELMTVLHVTDDPSNIGTYSGLAESVSAIGQIITIFHWERLSCKRPFTPVPSIEKIEPDVFGRRPILLVGALGVTVVSLLFGLCRTFVQVVILRAISGVLSGNVAVYQVVLGEITDFSNTPAAYPLFGCIYPLGSTIGPLIGGFFSNVSFGYSFLESYPYFLPGFICACFSMLGFVLIYCFLEETLPRDRTNLLSTGDDPSIEGSIRTERAFLSFCQFPAYSAAHTVVFVLLCSTPIENGGLSFSATEIGCTLAYRPRYSPYSRLYGRVADFVRASSSFNRIARLGLDADTAHPEVKNKIALWIAIAAIQLFSRVGSLGFSANVILVRSNSPSTSDLGAANSLNIIAMALARCVSPSSVSIVFTLSVNNNLLWGNLWVVGMVLISALGYFISLRVEDPGADAE</sequence>
<reference evidence="7" key="1">
    <citation type="submission" date="2023-03" db="EMBL/GenBank/DDBJ databases">
        <title>Massive genome expansion in bonnet fungi (Mycena s.s.) driven by repeated elements and novel gene families across ecological guilds.</title>
        <authorList>
            <consortium name="Lawrence Berkeley National Laboratory"/>
            <person name="Harder C.B."/>
            <person name="Miyauchi S."/>
            <person name="Viragh M."/>
            <person name="Kuo A."/>
            <person name="Thoen E."/>
            <person name="Andreopoulos B."/>
            <person name="Lu D."/>
            <person name="Skrede I."/>
            <person name="Drula E."/>
            <person name="Henrissat B."/>
            <person name="Morin E."/>
            <person name="Kohler A."/>
            <person name="Barry K."/>
            <person name="LaButti K."/>
            <person name="Morin E."/>
            <person name="Salamov A."/>
            <person name="Lipzen A."/>
            <person name="Mereny Z."/>
            <person name="Hegedus B."/>
            <person name="Baldrian P."/>
            <person name="Stursova M."/>
            <person name="Weitz H."/>
            <person name="Taylor A."/>
            <person name="Grigoriev I.V."/>
            <person name="Nagy L.G."/>
            <person name="Martin F."/>
            <person name="Kauserud H."/>
        </authorList>
    </citation>
    <scope>NUCLEOTIDE SEQUENCE</scope>
    <source>
        <strain evidence="7">CBHHK067</strain>
    </source>
</reference>
<dbReference type="GO" id="GO:0022857">
    <property type="term" value="F:transmembrane transporter activity"/>
    <property type="evidence" value="ECO:0007669"/>
    <property type="project" value="InterPro"/>
</dbReference>
<evidence type="ECO:0000256" key="3">
    <source>
        <dbReference type="ARBA" id="ARBA00022692"/>
    </source>
</evidence>
<evidence type="ECO:0000256" key="6">
    <source>
        <dbReference type="SAM" id="Phobius"/>
    </source>
</evidence>
<dbReference type="Proteomes" id="UP001221757">
    <property type="component" value="Unassembled WGS sequence"/>
</dbReference>
<feature type="transmembrane region" description="Helical" evidence="6">
    <location>
        <begin position="142"/>
        <end position="163"/>
    </location>
</feature>
<keyword evidence="5 6" id="KW-0472">Membrane</keyword>
<feature type="transmembrane region" description="Helical" evidence="6">
    <location>
        <begin position="118"/>
        <end position="136"/>
    </location>
</feature>
<gene>
    <name evidence="7" type="ORF">B0H17DRAFT_1210390</name>
</gene>
<feature type="transmembrane region" description="Helical" evidence="6">
    <location>
        <begin position="213"/>
        <end position="235"/>
    </location>
</feature>
<keyword evidence="3 6" id="KW-0812">Transmembrane</keyword>
<keyword evidence="8" id="KW-1185">Reference proteome</keyword>
<organism evidence="7 8">
    <name type="scientific">Mycena rosella</name>
    <name type="common">Pink bonnet</name>
    <name type="synonym">Agaricus rosellus</name>
    <dbReference type="NCBI Taxonomy" id="1033263"/>
    <lineage>
        <taxon>Eukaryota</taxon>
        <taxon>Fungi</taxon>
        <taxon>Dikarya</taxon>
        <taxon>Basidiomycota</taxon>
        <taxon>Agaricomycotina</taxon>
        <taxon>Agaricomycetes</taxon>
        <taxon>Agaricomycetidae</taxon>
        <taxon>Agaricales</taxon>
        <taxon>Marasmiineae</taxon>
        <taxon>Mycenaceae</taxon>
        <taxon>Mycena</taxon>
    </lineage>
</organism>
<evidence type="ECO:0000256" key="1">
    <source>
        <dbReference type="ARBA" id="ARBA00004141"/>
    </source>
</evidence>
<dbReference type="Pfam" id="PF07690">
    <property type="entry name" value="MFS_1"/>
    <property type="match status" value="1"/>
</dbReference>